<accession>A0ABM6RSS6</accession>
<organism evidence="7 8">
    <name type="scientific">Sulfobacillus thermotolerans</name>
    <dbReference type="NCBI Taxonomy" id="338644"/>
    <lineage>
        <taxon>Bacteria</taxon>
        <taxon>Bacillati</taxon>
        <taxon>Bacillota</taxon>
        <taxon>Clostridia</taxon>
        <taxon>Eubacteriales</taxon>
        <taxon>Clostridiales Family XVII. Incertae Sedis</taxon>
        <taxon>Sulfobacillus</taxon>
    </lineage>
</organism>
<keyword evidence="3" id="KW-0238">DNA-binding</keyword>
<feature type="domain" description="HTH cro/C1-type" evidence="6">
    <location>
        <begin position="3"/>
        <end position="46"/>
    </location>
</feature>
<keyword evidence="4" id="KW-0804">Transcription</keyword>
<dbReference type="PANTHER" id="PTHR30146">
    <property type="entry name" value="LACI-RELATED TRANSCRIPTIONAL REPRESSOR"/>
    <property type="match status" value="1"/>
</dbReference>
<dbReference type="PRINTS" id="PR00036">
    <property type="entry name" value="HTHLACI"/>
</dbReference>
<evidence type="ECO:0000313" key="8">
    <source>
        <dbReference type="Proteomes" id="UP000325292"/>
    </source>
</evidence>
<dbReference type="InterPro" id="IPR010982">
    <property type="entry name" value="Lambda_DNA-bd_dom_sf"/>
</dbReference>
<dbReference type="Gene3D" id="3.40.50.2300">
    <property type="match status" value="2"/>
</dbReference>
<proteinExistence type="predicted"/>
<dbReference type="PANTHER" id="PTHR30146:SF148">
    <property type="entry name" value="HTH-TYPE TRANSCRIPTIONAL REPRESSOR PURR-RELATED"/>
    <property type="match status" value="1"/>
</dbReference>
<dbReference type="PROSITE" id="PS00356">
    <property type="entry name" value="HTH_LACI_1"/>
    <property type="match status" value="1"/>
</dbReference>
<keyword evidence="2" id="KW-0805">Transcription regulation</keyword>
<evidence type="ECO:0000259" key="5">
    <source>
        <dbReference type="PROSITE" id="PS50932"/>
    </source>
</evidence>
<dbReference type="SMART" id="SM00354">
    <property type="entry name" value="HTH_LACI"/>
    <property type="match status" value="1"/>
</dbReference>
<dbReference type="Pfam" id="PF00532">
    <property type="entry name" value="Peripla_BP_1"/>
    <property type="match status" value="1"/>
</dbReference>
<reference evidence="7 8" key="1">
    <citation type="journal article" date="2019" name="Sci. Rep.">
        <title>Sulfobacillus thermotolerans: new insights into resistance and metabolic capacities of acidophilic chemolithotrophs.</title>
        <authorList>
            <person name="Panyushkina A.E."/>
            <person name="Babenko V.V."/>
            <person name="Nikitina A.S."/>
            <person name="Selezneva O.V."/>
            <person name="Tsaplina I.A."/>
            <person name="Letarova M.A."/>
            <person name="Kostryukova E.S."/>
            <person name="Letarov A.V."/>
        </authorList>
    </citation>
    <scope>NUCLEOTIDE SEQUENCE [LARGE SCALE GENOMIC DNA]</scope>
    <source>
        <strain evidence="7 8">Kr1</strain>
    </source>
</reference>
<gene>
    <name evidence="7" type="ORF">BXT84_10545</name>
</gene>
<dbReference type="InterPro" id="IPR000843">
    <property type="entry name" value="HTH_LacI"/>
</dbReference>
<keyword evidence="8" id="KW-1185">Reference proteome</keyword>
<keyword evidence="1" id="KW-0678">Repressor</keyword>
<dbReference type="Gene3D" id="1.10.260.40">
    <property type="entry name" value="lambda repressor-like DNA-binding domains"/>
    <property type="match status" value="1"/>
</dbReference>
<evidence type="ECO:0000256" key="2">
    <source>
        <dbReference type="ARBA" id="ARBA00023015"/>
    </source>
</evidence>
<protein>
    <recommendedName>
        <fullName evidence="9">LacI family transcriptional regulator</fullName>
    </recommendedName>
</protein>
<evidence type="ECO:0000313" key="7">
    <source>
        <dbReference type="EMBL" id="AUW94322.1"/>
    </source>
</evidence>
<evidence type="ECO:0000256" key="4">
    <source>
        <dbReference type="ARBA" id="ARBA00023163"/>
    </source>
</evidence>
<dbReference type="EMBL" id="CP019454">
    <property type="protein sequence ID" value="AUW94322.1"/>
    <property type="molecule type" value="Genomic_DNA"/>
</dbReference>
<sequence>MATIKDVARKAGVSTATVSHVINGTRVVAAATIEAVRQAMAELDYSPSAYGRALRTRTLKQIGFVVADLTNPFFAAVFSGVEKLALQNGYSVVVSHSGENASLEEQAVNSLIARGVDGLIVAPVAQSRLCQSLDNIAVPVVFIDRDCGNSGIPAVTTQMEQAIYEAVAALHEAGFKDIGFMAGRAGLSTTLHRRQAYDHAMRKLGLEPRVFEGDSRMDSGREAVEWANSLVPPFGMICGNNLMAMGFVQELLQRGLMARWGNGIVVIDDEVWTTFTTPKVSVIAQPTVAMGEQSMRLLLSVIAHDEDKSSVCLPCVFEPRGILGATMMEEGTNG</sequence>
<dbReference type="SUPFAM" id="SSF53822">
    <property type="entry name" value="Periplasmic binding protein-like I"/>
    <property type="match status" value="1"/>
</dbReference>
<evidence type="ECO:0000259" key="6">
    <source>
        <dbReference type="PROSITE" id="PS50943"/>
    </source>
</evidence>
<dbReference type="PROSITE" id="PS50932">
    <property type="entry name" value="HTH_LACI_2"/>
    <property type="match status" value="1"/>
</dbReference>
<dbReference type="CDD" id="cd01392">
    <property type="entry name" value="HTH_LacI"/>
    <property type="match status" value="1"/>
</dbReference>
<dbReference type="Proteomes" id="UP000325292">
    <property type="component" value="Chromosome"/>
</dbReference>
<evidence type="ECO:0008006" key="9">
    <source>
        <dbReference type="Google" id="ProtNLM"/>
    </source>
</evidence>
<dbReference type="SUPFAM" id="SSF47413">
    <property type="entry name" value="lambda repressor-like DNA-binding domains"/>
    <property type="match status" value="1"/>
</dbReference>
<dbReference type="Pfam" id="PF00356">
    <property type="entry name" value="LacI"/>
    <property type="match status" value="1"/>
</dbReference>
<dbReference type="InterPro" id="IPR001761">
    <property type="entry name" value="Peripla_BP/Lac1_sug-bd_dom"/>
</dbReference>
<name>A0ABM6RSS6_9FIRM</name>
<dbReference type="CDD" id="cd06267">
    <property type="entry name" value="PBP1_LacI_sugar_binding-like"/>
    <property type="match status" value="1"/>
</dbReference>
<dbReference type="InterPro" id="IPR001387">
    <property type="entry name" value="Cro/C1-type_HTH"/>
</dbReference>
<dbReference type="InterPro" id="IPR028082">
    <property type="entry name" value="Peripla_BP_I"/>
</dbReference>
<evidence type="ECO:0000256" key="1">
    <source>
        <dbReference type="ARBA" id="ARBA00022491"/>
    </source>
</evidence>
<feature type="domain" description="HTH lacI-type" evidence="5">
    <location>
        <begin position="2"/>
        <end position="56"/>
    </location>
</feature>
<evidence type="ECO:0000256" key="3">
    <source>
        <dbReference type="ARBA" id="ARBA00023125"/>
    </source>
</evidence>
<dbReference type="PROSITE" id="PS50943">
    <property type="entry name" value="HTH_CROC1"/>
    <property type="match status" value="1"/>
</dbReference>